<name>A0A3P6D3F9_BRACM</name>
<dbReference type="Gene3D" id="2.40.50.140">
    <property type="entry name" value="Nucleic acid-binding proteins"/>
    <property type="match status" value="1"/>
</dbReference>
<gene>
    <name evidence="2" type="ORF">BRASC103T45488Z</name>
</gene>
<dbReference type="SUPFAM" id="SSF50249">
    <property type="entry name" value="Nucleic acid-binding proteins"/>
    <property type="match status" value="1"/>
</dbReference>
<evidence type="ECO:0008006" key="3">
    <source>
        <dbReference type="Google" id="ProtNLM"/>
    </source>
</evidence>
<reference evidence="2" key="1">
    <citation type="submission" date="2018-11" db="EMBL/GenBank/DDBJ databases">
        <authorList>
            <consortium name="Genoscope - CEA"/>
            <person name="William W."/>
        </authorList>
    </citation>
    <scope>NUCLEOTIDE SEQUENCE</scope>
</reference>
<accession>A0A3P6D3F9</accession>
<dbReference type="InterPro" id="IPR012340">
    <property type="entry name" value="NA-bd_OB-fold"/>
</dbReference>
<proteinExistence type="predicted"/>
<organism evidence="2">
    <name type="scientific">Brassica campestris</name>
    <name type="common">Field mustard</name>
    <dbReference type="NCBI Taxonomy" id="3711"/>
    <lineage>
        <taxon>Eukaryota</taxon>
        <taxon>Viridiplantae</taxon>
        <taxon>Streptophyta</taxon>
        <taxon>Embryophyta</taxon>
        <taxon>Tracheophyta</taxon>
        <taxon>Spermatophyta</taxon>
        <taxon>Magnoliopsida</taxon>
        <taxon>eudicotyledons</taxon>
        <taxon>Gunneridae</taxon>
        <taxon>Pentapetalae</taxon>
        <taxon>rosids</taxon>
        <taxon>malvids</taxon>
        <taxon>Brassicales</taxon>
        <taxon>Brassicaceae</taxon>
        <taxon>Brassiceae</taxon>
        <taxon>Brassica</taxon>
    </lineage>
</organism>
<protein>
    <recommendedName>
        <fullName evidence="3">Ribosomal protein L2</fullName>
    </recommendedName>
</protein>
<feature type="region of interest" description="Disordered" evidence="1">
    <location>
        <begin position="1"/>
        <end position="37"/>
    </location>
</feature>
<evidence type="ECO:0000313" key="2">
    <source>
        <dbReference type="EMBL" id="VDD25627.1"/>
    </source>
</evidence>
<evidence type="ECO:0000256" key="1">
    <source>
        <dbReference type="SAM" id="MobiDB-lite"/>
    </source>
</evidence>
<sequence>MAIHLYKTSTPSTRNGAVDSQVKSNPRNNLIYGQHHCGKGRNARGIITVRHRGGRS</sequence>
<dbReference type="AlphaFoldDB" id="A0A3P6D3F9"/>
<dbReference type="EMBL" id="LR031642">
    <property type="protein sequence ID" value="VDD25627.1"/>
    <property type="molecule type" value="Genomic_DNA"/>
</dbReference>